<feature type="compositionally biased region" description="Polar residues" evidence="15">
    <location>
        <begin position="765"/>
        <end position="774"/>
    </location>
</feature>
<evidence type="ECO:0000259" key="17">
    <source>
        <dbReference type="Pfam" id="PF00912"/>
    </source>
</evidence>
<keyword evidence="4" id="KW-0645">Protease</keyword>
<dbReference type="AlphaFoldDB" id="A0A401ZVQ6"/>
<evidence type="ECO:0000313" key="18">
    <source>
        <dbReference type="EMBL" id="GCE10872.1"/>
    </source>
</evidence>
<dbReference type="GO" id="GO:0009002">
    <property type="term" value="F:serine-type D-Ala-D-Ala carboxypeptidase activity"/>
    <property type="evidence" value="ECO:0007669"/>
    <property type="project" value="UniProtKB-EC"/>
</dbReference>
<dbReference type="SUPFAM" id="SSF53955">
    <property type="entry name" value="Lysozyme-like"/>
    <property type="match status" value="1"/>
</dbReference>
<dbReference type="Proteomes" id="UP000287352">
    <property type="component" value="Unassembled WGS sequence"/>
</dbReference>
<dbReference type="GO" id="GO:0009252">
    <property type="term" value="P:peptidoglycan biosynthetic process"/>
    <property type="evidence" value="ECO:0007669"/>
    <property type="project" value="UniProtKB-KW"/>
</dbReference>
<evidence type="ECO:0000256" key="11">
    <source>
        <dbReference type="ARBA" id="ARBA00023268"/>
    </source>
</evidence>
<evidence type="ECO:0000256" key="7">
    <source>
        <dbReference type="ARBA" id="ARBA00022801"/>
    </source>
</evidence>
<dbReference type="InterPro" id="IPR050396">
    <property type="entry name" value="Glycosyltr_51/Transpeptidase"/>
</dbReference>
<organism evidence="18 19">
    <name type="scientific">Tengunoibacter tsumagoiensis</name>
    <dbReference type="NCBI Taxonomy" id="2014871"/>
    <lineage>
        <taxon>Bacteria</taxon>
        <taxon>Bacillati</taxon>
        <taxon>Chloroflexota</taxon>
        <taxon>Ktedonobacteria</taxon>
        <taxon>Ktedonobacterales</taxon>
        <taxon>Dictyobacteraceae</taxon>
        <taxon>Tengunoibacter</taxon>
    </lineage>
</organism>
<feature type="region of interest" description="Disordered" evidence="15">
    <location>
        <begin position="705"/>
        <end position="774"/>
    </location>
</feature>
<dbReference type="PANTHER" id="PTHR32282:SF11">
    <property type="entry name" value="PENICILLIN-BINDING PROTEIN 1B"/>
    <property type="match status" value="1"/>
</dbReference>
<evidence type="ECO:0000256" key="12">
    <source>
        <dbReference type="ARBA" id="ARBA00023316"/>
    </source>
</evidence>
<dbReference type="Gene3D" id="1.10.3810.10">
    <property type="entry name" value="Biosynthetic peptidoglycan transglycosylase-like"/>
    <property type="match status" value="1"/>
</dbReference>
<keyword evidence="6" id="KW-0808">Transferase</keyword>
<evidence type="ECO:0000256" key="9">
    <source>
        <dbReference type="ARBA" id="ARBA00022984"/>
    </source>
</evidence>
<comment type="catalytic activity">
    <reaction evidence="13">
        <text>Preferential cleavage: (Ac)2-L-Lys-D-Ala-|-D-Ala. Also transpeptidation of peptidyl-alanyl moieties that are N-acyl substituents of D-alanine.</text>
        <dbReference type="EC" id="3.4.16.4"/>
    </reaction>
</comment>
<evidence type="ECO:0000256" key="15">
    <source>
        <dbReference type="SAM" id="MobiDB-lite"/>
    </source>
</evidence>
<evidence type="ECO:0000256" key="6">
    <source>
        <dbReference type="ARBA" id="ARBA00022679"/>
    </source>
</evidence>
<dbReference type="GO" id="GO:0006508">
    <property type="term" value="P:proteolysis"/>
    <property type="evidence" value="ECO:0007669"/>
    <property type="project" value="UniProtKB-KW"/>
</dbReference>
<keyword evidence="10" id="KW-0472">Membrane</keyword>
<evidence type="ECO:0000256" key="2">
    <source>
        <dbReference type="ARBA" id="ARBA00022475"/>
    </source>
</evidence>
<keyword evidence="3" id="KW-0121">Carboxypeptidase</keyword>
<dbReference type="GO" id="GO:0030288">
    <property type="term" value="C:outer membrane-bounded periplasmic space"/>
    <property type="evidence" value="ECO:0007669"/>
    <property type="project" value="TreeGrafter"/>
</dbReference>
<accession>A0A401ZVQ6</accession>
<evidence type="ECO:0000256" key="5">
    <source>
        <dbReference type="ARBA" id="ARBA00022676"/>
    </source>
</evidence>
<comment type="catalytic activity">
    <reaction evidence="14">
        <text>[GlcNAc-(1-&gt;4)-Mur2Ac(oyl-L-Ala-gamma-D-Glu-L-Lys-D-Ala-D-Ala)](n)-di-trans,octa-cis-undecaprenyl diphosphate + beta-D-GlcNAc-(1-&gt;4)-Mur2Ac(oyl-L-Ala-gamma-D-Glu-L-Lys-D-Ala-D-Ala)-di-trans,octa-cis-undecaprenyl diphosphate = [GlcNAc-(1-&gt;4)-Mur2Ac(oyl-L-Ala-gamma-D-Glu-L-Lys-D-Ala-D-Ala)](n+1)-di-trans,octa-cis-undecaprenyl diphosphate + di-trans,octa-cis-undecaprenyl diphosphate + H(+)</text>
        <dbReference type="Rhea" id="RHEA:23708"/>
        <dbReference type="Rhea" id="RHEA-COMP:9602"/>
        <dbReference type="Rhea" id="RHEA-COMP:9603"/>
        <dbReference type="ChEBI" id="CHEBI:15378"/>
        <dbReference type="ChEBI" id="CHEBI:58405"/>
        <dbReference type="ChEBI" id="CHEBI:60033"/>
        <dbReference type="ChEBI" id="CHEBI:78435"/>
        <dbReference type="EC" id="2.4.99.28"/>
    </reaction>
</comment>
<dbReference type="GO" id="GO:0008360">
    <property type="term" value="P:regulation of cell shape"/>
    <property type="evidence" value="ECO:0007669"/>
    <property type="project" value="UniProtKB-KW"/>
</dbReference>
<dbReference type="InterPro" id="IPR012338">
    <property type="entry name" value="Beta-lactam/transpept-like"/>
</dbReference>
<keyword evidence="12" id="KW-0961">Cell wall biogenesis/degradation</keyword>
<keyword evidence="8" id="KW-0133">Cell shape</keyword>
<evidence type="ECO:0000256" key="14">
    <source>
        <dbReference type="ARBA" id="ARBA00049902"/>
    </source>
</evidence>
<dbReference type="GO" id="GO:0071555">
    <property type="term" value="P:cell wall organization"/>
    <property type="evidence" value="ECO:0007669"/>
    <property type="project" value="UniProtKB-KW"/>
</dbReference>
<reference evidence="19" key="1">
    <citation type="submission" date="2018-12" db="EMBL/GenBank/DDBJ databases">
        <title>Tengunoibacter tsumagoiensis gen. nov., sp. nov., Dictyobacter kobayashii sp. nov., D. alpinus sp. nov., and D. joshuensis sp. nov. and description of Dictyobacteraceae fam. nov. within the order Ktedonobacterales isolated from Tengu-no-mugimeshi.</title>
        <authorList>
            <person name="Wang C.M."/>
            <person name="Zheng Y."/>
            <person name="Sakai Y."/>
            <person name="Toyoda A."/>
            <person name="Minakuchi Y."/>
            <person name="Abe K."/>
            <person name="Yokota A."/>
            <person name="Yabe S."/>
        </authorList>
    </citation>
    <scope>NUCLEOTIDE SEQUENCE [LARGE SCALE GENOMIC DNA]</scope>
    <source>
        <strain evidence="19">Uno3</strain>
    </source>
</reference>
<feature type="domain" description="Penicillin-binding protein transpeptidase" evidence="16">
    <location>
        <begin position="366"/>
        <end position="623"/>
    </location>
</feature>
<dbReference type="Pfam" id="PF00912">
    <property type="entry name" value="Transgly"/>
    <property type="match status" value="1"/>
</dbReference>
<keyword evidence="11" id="KW-0511">Multifunctional enzyme</keyword>
<comment type="caution">
    <text evidence="18">The sequence shown here is derived from an EMBL/GenBank/DDBJ whole genome shotgun (WGS) entry which is preliminary data.</text>
</comment>
<dbReference type="InterPro" id="IPR036950">
    <property type="entry name" value="PBP_transglycosylase"/>
</dbReference>
<keyword evidence="9" id="KW-0573">Peptidoglycan synthesis</keyword>
<dbReference type="InterPro" id="IPR023346">
    <property type="entry name" value="Lysozyme-like_dom_sf"/>
</dbReference>
<sequence>MRKRRHERSVSTVGPRLFMLATVLLILFIAFASSGIGGAYAYYRAQMPLLNGIAQHSLFQTTHIYDRNGKLLYDLYDHNRIDRGRRTYVDYKDISPLLVNATIAAEDHTFWTNDGVDYSGIARAAVSNVENQGVVEGGSTITQQLIKKQFFDGQRRTIQIKGEEAILATGLTRQYSKQKIMEMYLNTVFYGDSNYGVEAAAQDYFGLKPQCSKDHCTPAVAQLDLAQASLLAGLPQSPTGYTPTVYKDHALKRQRQVLQWMVDLGYITDQERLDAQKEMENYDFTSHSGDQQKLAPGFVDYVTDQLIHLLGAQNLYDGGYSVYTSIDLDLQQKVESLVHDHLYKAQADNYLGYYPALNIYHNVNNGAAVVMDPTTGEILAMDGSADYFNTSPEVSGQVNVATSTDRQTGSSFKPIVYATAFEMGWYPAMIVPDHQTFFPEPTDGKPYYAPNNYDRQFHTSFPMTIRQAVGNSYNIPAADTLNFVGPNILNMASRLGITELSHLQPGDVTSSMALGTKPVSLLNMTAAYGTFANKGVHMPTTSILSITDNTNKTIYTYNAGSIKGTRAVREDVSYLISSILSDKLARYHEFFRGNPLELDRPAAAKTGTTEDYKDNWTIGYTPHLAVGVWAGNSNGELMRDVIGITGAGPIWHDIMEYASQRYNYPPDDFVRPDNVHQGTVSAFTGLLPHPGEPTVTDWFIDGTMPTIQGAYTPPPPPSSSSNCQSNNNNNNNNNNGGSNCTQNAQSQSTSSQGQATPTAPDNPGDQATSTTNMP</sequence>
<proteinExistence type="predicted"/>
<dbReference type="PANTHER" id="PTHR32282">
    <property type="entry name" value="BINDING PROTEIN TRANSPEPTIDASE, PUTATIVE-RELATED"/>
    <property type="match status" value="1"/>
</dbReference>
<protein>
    <submittedName>
        <fullName evidence="18">Uncharacterized protein</fullName>
    </submittedName>
</protein>
<evidence type="ECO:0000259" key="16">
    <source>
        <dbReference type="Pfam" id="PF00905"/>
    </source>
</evidence>
<dbReference type="GO" id="GO:0008955">
    <property type="term" value="F:peptidoglycan glycosyltransferase activity"/>
    <property type="evidence" value="ECO:0007669"/>
    <property type="project" value="UniProtKB-EC"/>
</dbReference>
<feature type="domain" description="Glycosyl transferase family 51" evidence="17">
    <location>
        <begin position="82"/>
        <end position="261"/>
    </location>
</feature>
<evidence type="ECO:0000256" key="10">
    <source>
        <dbReference type="ARBA" id="ARBA00023136"/>
    </source>
</evidence>
<evidence type="ECO:0000256" key="4">
    <source>
        <dbReference type="ARBA" id="ARBA00022670"/>
    </source>
</evidence>
<feature type="compositionally biased region" description="Low complexity" evidence="15">
    <location>
        <begin position="719"/>
        <end position="759"/>
    </location>
</feature>
<keyword evidence="5" id="KW-0328">Glycosyltransferase</keyword>
<dbReference type="EMBL" id="BIFR01000001">
    <property type="protein sequence ID" value="GCE10872.1"/>
    <property type="molecule type" value="Genomic_DNA"/>
</dbReference>
<dbReference type="SUPFAM" id="SSF56601">
    <property type="entry name" value="beta-lactamase/transpeptidase-like"/>
    <property type="match status" value="1"/>
</dbReference>
<dbReference type="Gene3D" id="3.40.710.10">
    <property type="entry name" value="DD-peptidase/beta-lactamase superfamily"/>
    <property type="match status" value="1"/>
</dbReference>
<dbReference type="GO" id="GO:0005886">
    <property type="term" value="C:plasma membrane"/>
    <property type="evidence" value="ECO:0007669"/>
    <property type="project" value="UniProtKB-SubCell"/>
</dbReference>
<evidence type="ECO:0000256" key="13">
    <source>
        <dbReference type="ARBA" id="ARBA00034000"/>
    </source>
</evidence>
<dbReference type="InterPro" id="IPR001460">
    <property type="entry name" value="PCN-bd_Tpept"/>
</dbReference>
<keyword evidence="2" id="KW-1003">Cell membrane</keyword>
<evidence type="ECO:0000256" key="8">
    <source>
        <dbReference type="ARBA" id="ARBA00022960"/>
    </source>
</evidence>
<evidence type="ECO:0000313" key="19">
    <source>
        <dbReference type="Proteomes" id="UP000287352"/>
    </source>
</evidence>
<dbReference type="InterPro" id="IPR001264">
    <property type="entry name" value="Glyco_trans_51"/>
</dbReference>
<name>A0A401ZVQ6_9CHLR</name>
<comment type="subcellular location">
    <subcellularLocation>
        <location evidence="1">Cell membrane</location>
    </subcellularLocation>
</comment>
<keyword evidence="7" id="KW-0378">Hydrolase</keyword>
<dbReference type="Pfam" id="PF00905">
    <property type="entry name" value="Transpeptidase"/>
    <property type="match status" value="1"/>
</dbReference>
<gene>
    <name evidence="18" type="ORF">KTT_07310</name>
</gene>
<evidence type="ECO:0000256" key="1">
    <source>
        <dbReference type="ARBA" id="ARBA00004236"/>
    </source>
</evidence>
<keyword evidence="19" id="KW-1185">Reference proteome</keyword>
<evidence type="ECO:0000256" key="3">
    <source>
        <dbReference type="ARBA" id="ARBA00022645"/>
    </source>
</evidence>
<dbReference type="GO" id="GO:0008658">
    <property type="term" value="F:penicillin binding"/>
    <property type="evidence" value="ECO:0007669"/>
    <property type="project" value="InterPro"/>
</dbReference>